<dbReference type="EMBL" id="CP068439">
    <property type="protein sequence ID" value="QQX75977.1"/>
    <property type="molecule type" value="Genomic_DNA"/>
</dbReference>
<proteinExistence type="predicted"/>
<dbReference type="RefSeq" id="WP_202335788.1">
    <property type="nucleotide sequence ID" value="NZ_CP068439.1"/>
</dbReference>
<reference evidence="1 2" key="1">
    <citation type="submission" date="2021-01" db="EMBL/GenBank/DDBJ databases">
        <title>Aequorivita sp. strain KX20305, a bacterium isolated from the sediment collected at a cold seep field in South China Sea.</title>
        <authorList>
            <person name="Zhang H."/>
            <person name="Li C."/>
        </authorList>
    </citation>
    <scope>NUCLEOTIDE SEQUENCE [LARGE SCALE GENOMIC DNA]</scope>
    <source>
        <strain evidence="1 2">KX20305</strain>
    </source>
</reference>
<keyword evidence="2" id="KW-1185">Reference proteome</keyword>
<name>A0ABX7DR92_9FLAO</name>
<sequence length="98" mass="11017">MLLQTSCKKDDDNDIGSNSLANTVWKGERSDDGTYTFINNSEYSFYEPGDSRPVEGTYTFDGKDGTIEEFGETFPFSVSGITMTMFFNETNTGIYIKQ</sequence>
<dbReference type="Proteomes" id="UP000629420">
    <property type="component" value="Chromosome"/>
</dbReference>
<evidence type="ECO:0008006" key="3">
    <source>
        <dbReference type="Google" id="ProtNLM"/>
    </source>
</evidence>
<gene>
    <name evidence="1" type="ORF">JK629_11615</name>
</gene>
<accession>A0ABX7DR92</accession>
<organism evidence="1 2">
    <name type="scientific">Aequorivita iocasae</name>
    <dbReference type="NCBI Taxonomy" id="2803865"/>
    <lineage>
        <taxon>Bacteria</taxon>
        <taxon>Pseudomonadati</taxon>
        <taxon>Bacteroidota</taxon>
        <taxon>Flavobacteriia</taxon>
        <taxon>Flavobacteriales</taxon>
        <taxon>Flavobacteriaceae</taxon>
        <taxon>Aequorivita</taxon>
    </lineage>
</organism>
<evidence type="ECO:0000313" key="1">
    <source>
        <dbReference type="EMBL" id="QQX75977.1"/>
    </source>
</evidence>
<evidence type="ECO:0000313" key="2">
    <source>
        <dbReference type="Proteomes" id="UP000629420"/>
    </source>
</evidence>
<protein>
    <recommendedName>
        <fullName evidence="3">Lipocalin-like domain-containing protein</fullName>
    </recommendedName>
</protein>